<feature type="compositionally biased region" description="Basic and acidic residues" evidence="1">
    <location>
        <begin position="116"/>
        <end position="126"/>
    </location>
</feature>
<feature type="region of interest" description="Disordered" evidence="1">
    <location>
        <begin position="160"/>
        <end position="204"/>
    </location>
</feature>
<evidence type="ECO:0000256" key="1">
    <source>
        <dbReference type="SAM" id="MobiDB-lite"/>
    </source>
</evidence>
<feature type="compositionally biased region" description="Polar residues" evidence="1">
    <location>
        <begin position="99"/>
        <end position="115"/>
    </location>
</feature>
<dbReference type="EMBL" id="KQ978144">
    <property type="protein sequence ID" value="KYM96708.1"/>
    <property type="molecule type" value="Genomic_DNA"/>
</dbReference>
<proteinExistence type="predicted"/>
<evidence type="ECO:0000313" key="2">
    <source>
        <dbReference type="EMBL" id="KYM96708.1"/>
    </source>
</evidence>
<gene>
    <name evidence="2" type="ORF">ALC62_12625</name>
</gene>
<keyword evidence="3" id="KW-1185">Reference proteome</keyword>
<dbReference type="Proteomes" id="UP000078542">
    <property type="component" value="Unassembled WGS sequence"/>
</dbReference>
<feature type="region of interest" description="Disordered" evidence="1">
    <location>
        <begin position="18"/>
        <end position="128"/>
    </location>
</feature>
<organism evidence="2 3">
    <name type="scientific">Cyphomyrmex costatus</name>
    <dbReference type="NCBI Taxonomy" id="456900"/>
    <lineage>
        <taxon>Eukaryota</taxon>
        <taxon>Metazoa</taxon>
        <taxon>Ecdysozoa</taxon>
        <taxon>Arthropoda</taxon>
        <taxon>Hexapoda</taxon>
        <taxon>Insecta</taxon>
        <taxon>Pterygota</taxon>
        <taxon>Neoptera</taxon>
        <taxon>Endopterygota</taxon>
        <taxon>Hymenoptera</taxon>
        <taxon>Apocrita</taxon>
        <taxon>Aculeata</taxon>
        <taxon>Formicoidea</taxon>
        <taxon>Formicidae</taxon>
        <taxon>Myrmicinae</taxon>
        <taxon>Cyphomyrmex</taxon>
    </lineage>
</organism>
<evidence type="ECO:0000313" key="3">
    <source>
        <dbReference type="Proteomes" id="UP000078542"/>
    </source>
</evidence>
<reference evidence="2 3" key="1">
    <citation type="submission" date="2016-03" db="EMBL/GenBank/DDBJ databases">
        <title>Cyphomyrmex costatus WGS genome.</title>
        <authorList>
            <person name="Nygaard S."/>
            <person name="Hu H."/>
            <person name="Boomsma J."/>
            <person name="Zhang G."/>
        </authorList>
    </citation>
    <scope>NUCLEOTIDE SEQUENCE [LARGE SCALE GENOMIC DNA]</scope>
    <source>
        <strain evidence="2">MS0001</strain>
        <tissue evidence="2">Whole body</tissue>
    </source>
</reference>
<protein>
    <submittedName>
        <fullName evidence="2">Uncharacterized protein</fullName>
    </submittedName>
</protein>
<dbReference type="AlphaFoldDB" id="A0A151IAY4"/>
<accession>A0A151IAY4</accession>
<sequence>MGSESRMTHADAFAAAKAIFKRRELNKQRETDRRDTRYRAEYDRDPRRPVDTRPPPTPSVYQRPQRELYRDTAPQQTDRRRIDYPQPVSQPRENAPRYSYQNMRNAQPTSAYNNTTRDRQRDEYRPQQRIQIKSCQYCRRSGHDISECRKREYNDNVARRNVTGNLPGPSGHRDAAPVANPKEKRPINQIVIEKETKDPESNTE</sequence>
<feature type="compositionally biased region" description="Basic and acidic residues" evidence="1">
    <location>
        <begin position="171"/>
        <end position="204"/>
    </location>
</feature>
<dbReference type="STRING" id="456900.A0A151IAY4"/>
<name>A0A151IAY4_9HYME</name>
<feature type="compositionally biased region" description="Basic and acidic residues" evidence="1">
    <location>
        <begin position="21"/>
        <end position="51"/>
    </location>
</feature>